<feature type="non-terminal residue" evidence="1">
    <location>
        <position position="77"/>
    </location>
</feature>
<evidence type="ECO:0000313" key="2">
    <source>
        <dbReference type="Proteomes" id="UP000193498"/>
    </source>
</evidence>
<name>A0A1Y1YPA5_9FUNG</name>
<evidence type="ECO:0000313" key="1">
    <source>
        <dbReference type="EMBL" id="ORX99596.1"/>
    </source>
</evidence>
<proteinExistence type="predicted"/>
<sequence length="77" mass="8904">MQGINSLIEGKNVGQKRPKDSYFAVLKHETLSLYADEKMIECQGVITLSYYTVSLYPSYLPDNEVFLQDFPIRLKKK</sequence>
<dbReference type="EMBL" id="MCFE01000095">
    <property type="protein sequence ID" value="ORX99596.1"/>
    <property type="molecule type" value="Genomic_DNA"/>
</dbReference>
<dbReference type="SUPFAM" id="SSF50729">
    <property type="entry name" value="PH domain-like"/>
    <property type="match status" value="1"/>
</dbReference>
<dbReference type="Proteomes" id="UP000193498">
    <property type="component" value="Unassembled WGS sequence"/>
</dbReference>
<accession>A0A1Y1YPA5</accession>
<dbReference type="AlphaFoldDB" id="A0A1Y1YPA5"/>
<protein>
    <submittedName>
        <fullName evidence="1">Uncharacterized protein</fullName>
    </submittedName>
</protein>
<dbReference type="OrthoDB" id="26740at2759"/>
<comment type="caution">
    <text evidence="1">The sequence shown here is derived from an EMBL/GenBank/DDBJ whole genome shotgun (WGS) entry which is preliminary data.</text>
</comment>
<gene>
    <name evidence="1" type="ORF">K493DRAFT_212391</name>
</gene>
<dbReference type="STRING" id="1314790.A0A1Y1YPA5"/>
<dbReference type="InParanoid" id="A0A1Y1YPA5"/>
<reference evidence="1 2" key="1">
    <citation type="submission" date="2016-07" db="EMBL/GenBank/DDBJ databases">
        <title>Pervasive Adenine N6-methylation of Active Genes in Fungi.</title>
        <authorList>
            <consortium name="DOE Joint Genome Institute"/>
            <person name="Mondo S.J."/>
            <person name="Dannebaum R.O."/>
            <person name="Kuo R.C."/>
            <person name="Labutti K."/>
            <person name="Haridas S."/>
            <person name="Kuo A."/>
            <person name="Salamov A."/>
            <person name="Ahrendt S.R."/>
            <person name="Lipzen A."/>
            <person name="Sullivan W."/>
            <person name="Andreopoulos W.B."/>
            <person name="Clum A."/>
            <person name="Lindquist E."/>
            <person name="Daum C."/>
            <person name="Ramamoorthy G.K."/>
            <person name="Gryganskyi A."/>
            <person name="Culley D."/>
            <person name="Magnuson J.K."/>
            <person name="James T.Y."/>
            <person name="O'Malley M.A."/>
            <person name="Stajich J.E."/>
            <person name="Spatafora J.W."/>
            <person name="Visel A."/>
            <person name="Grigoriev I.V."/>
        </authorList>
    </citation>
    <scope>NUCLEOTIDE SEQUENCE [LARGE SCALE GENOMIC DNA]</scope>
    <source>
        <strain evidence="1 2">CBS 931.73</strain>
    </source>
</reference>
<keyword evidence="2" id="KW-1185">Reference proteome</keyword>
<organism evidence="1 2">
    <name type="scientific">Basidiobolus meristosporus CBS 931.73</name>
    <dbReference type="NCBI Taxonomy" id="1314790"/>
    <lineage>
        <taxon>Eukaryota</taxon>
        <taxon>Fungi</taxon>
        <taxon>Fungi incertae sedis</taxon>
        <taxon>Zoopagomycota</taxon>
        <taxon>Entomophthoromycotina</taxon>
        <taxon>Basidiobolomycetes</taxon>
        <taxon>Basidiobolales</taxon>
        <taxon>Basidiobolaceae</taxon>
        <taxon>Basidiobolus</taxon>
    </lineage>
</organism>